<keyword evidence="2" id="KW-1185">Reference proteome</keyword>
<reference evidence="1 2" key="1">
    <citation type="submission" date="2019-06" db="EMBL/GenBank/DDBJ databases">
        <title>A novel bacterium of genus Marinomonas, isolated from coastal sand.</title>
        <authorList>
            <person name="Huang H."/>
            <person name="Mo K."/>
            <person name="Hu Y."/>
        </authorList>
    </citation>
    <scope>NUCLEOTIDE SEQUENCE [LARGE SCALE GENOMIC DNA]</scope>
    <source>
        <strain evidence="1 2">HB171799</strain>
    </source>
</reference>
<dbReference type="OrthoDB" id="8527650at2"/>
<dbReference type="InterPro" id="IPR021074">
    <property type="entry name" value="Formate_DH_dsu"/>
</dbReference>
<protein>
    <submittedName>
        <fullName evidence="1">Formate dehydrogenase subunit delta</fullName>
    </submittedName>
</protein>
<proteinExistence type="predicted"/>
<evidence type="ECO:0000313" key="2">
    <source>
        <dbReference type="Proteomes" id="UP000315901"/>
    </source>
</evidence>
<dbReference type="RefSeq" id="WP_140589723.1">
    <property type="nucleotide sequence ID" value="NZ_VFRR01000026.1"/>
</dbReference>
<evidence type="ECO:0000313" key="1">
    <source>
        <dbReference type="EMBL" id="TPE49191.1"/>
    </source>
</evidence>
<dbReference type="AlphaFoldDB" id="A0A501WQB7"/>
<comment type="caution">
    <text evidence="1">The sequence shown here is derived from an EMBL/GenBank/DDBJ whole genome shotgun (WGS) entry which is preliminary data.</text>
</comment>
<name>A0A501WQB7_9GAMM</name>
<organism evidence="1 2">
    <name type="scientific">Maribrevibacterium harenarium</name>
    <dbReference type="NCBI Taxonomy" id="2589817"/>
    <lineage>
        <taxon>Bacteria</taxon>
        <taxon>Pseudomonadati</taxon>
        <taxon>Pseudomonadota</taxon>
        <taxon>Gammaproteobacteria</taxon>
        <taxon>Oceanospirillales</taxon>
        <taxon>Oceanospirillaceae</taxon>
        <taxon>Maribrevibacterium</taxon>
    </lineage>
</organism>
<sequence length="73" mass="8079">MQSEREHLVQMINQIAQNNISAGDEHAVADMVANHINKFWSRRMKVLLSEQIASGNADLHPAARLAATQLSAE</sequence>
<dbReference type="EMBL" id="VFRR01000026">
    <property type="protein sequence ID" value="TPE49191.1"/>
    <property type="molecule type" value="Genomic_DNA"/>
</dbReference>
<gene>
    <name evidence="1" type="ORF">FJM67_12360</name>
</gene>
<accession>A0A501WQB7</accession>
<dbReference type="Pfam" id="PF11390">
    <property type="entry name" value="FdsD"/>
    <property type="match status" value="1"/>
</dbReference>
<dbReference type="Proteomes" id="UP000315901">
    <property type="component" value="Unassembled WGS sequence"/>
</dbReference>